<dbReference type="EMBL" id="JAVHJL010000012">
    <property type="protein sequence ID" value="KAK6495793.1"/>
    <property type="molecule type" value="Genomic_DNA"/>
</dbReference>
<organism evidence="1 2">
    <name type="scientific">Arthrobotrys musiformis</name>
    <dbReference type="NCBI Taxonomy" id="47236"/>
    <lineage>
        <taxon>Eukaryota</taxon>
        <taxon>Fungi</taxon>
        <taxon>Dikarya</taxon>
        <taxon>Ascomycota</taxon>
        <taxon>Pezizomycotina</taxon>
        <taxon>Orbiliomycetes</taxon>
        <taxon>Orbiliales</taxon>
        <taxon>Orbiliaceae</taxon>
        <taxon>Arthrobotrys</taxon>
    </lineage>
</organism>
<accession>A0AAV9VSH2</accession>
<dbReference type="Proteomes" id="UP001370758">
    <property type="component" value="Unassembled WGS sequence"/>
</dbReference>
<dbReference type="AlphaFoldDB" id="A0AAV9VSH2"/>
<evidence type="ECO:0000313" key="1">
    <source>
        <dbReference type="EMBL" id="KAK6495793.1"/>
    </source>
</evidence>
<name>A0AAV9VSH2_9PEZI</name>
<gene>
    <name evidence="1" type="ORF">TWF481_002839</name>
</gene>
<protein>
    <submittedName>
        <fullName evidence="1">Uncharacterized protein</fullName>
    </submittedName>
</protein>
<comment type="caution">
    <text evidence="1">The sequence shown here is derived from an EMBL/GenBank/DDBJ whole genome shotgun (WGS) entry which is preliminary data.</text>
</comment>
<reference evidence="1 2" key="1">
    <citation type="submission" date="2023-08" db="EMBL/GenBank/DDBJ databases">
        <authorList>
            <person name="Palmer J.M."/>
        </authorList>
    </citation>
    <scope>NUCLEOTIDE SEQUENCE [LARGE SCALE GENOMIC DNA]</scope>
    <source>
        <strain evidence="1 2">TWF481</strain>
    </source>
</reference>
<keyword evidence="2" id="KW-1185">Reference proteome</keyword>
<sequence>MVNVPAITKKRHSVRGMPVRIAKSTTLLPNCQQLVEVCFGTVDQYQDYQFRPDTSKNDDLGIAVPHKVMSFNQSKLVVANITGEKILLPKNRIIGAISSFDGSKFGFWAAATEEIERRIGGWFLKKGTVSDSTSKKGGKEAIEVAAADEEEMLVQSARNEDTLGLKPIVNANPERPPPERDKYTIPDWLRQRYVPTHKYPLPEGVTIPDSPTSSYQKVNINTTDDIKEEEIEALRLLVKRHAGLFNDLPGLVREPEADWLGIPVPAEKEEKLKSSPPIRLSQKGKDAVDGVFQPLADTGRMQSVGEAGSPYNLQVFVA</sequence>
<proteinExistence type="predicted"/>
<evidence type="ECO:0000313" key="2">
    <source>
        <dbReference type="Proteomes" id="UP001370758"/>
    </source>
</evidence>